<keyword evidence="13" id="KW-1185">Reference proteome</keyword>
<dbReference type="NCBIfam" id="NF008668">
    <property type="entry name" value="PRK11669.1"/>
    <property type="match status" value="1"/>
</dbReference>
<feature type="active site" evidence="7">
    <location>
        <position position="127"/>
    </location>
</feature>
<dbReference type="Pfam" id="PF00768">
    <property type="entry name" value="Peptidase_S11"/>
    <property type="match status" value="1"/>
</dbReference>
<comment type="caution">
    <text evidence="12">The sequence shown here is derived from an EMBL/GenBank/DDBJ whole genome shotgun (WGS) entry which is preliminary data.</text>
</comment>
<sequence length="312" mass="34137">MRARTFFSACSLFFLSTAILPVSSVYAAQPKVTVQAKQLELASTSALVVDLNSGKEVFASFPDTIVPIASITKLMTAMVVLDARQSLDEVIPVTIRDTQDLKGVFSRVRVGSLLSRREMLRLALMSSENRAASTLAHNYPGGHTMFVAAMNAKARALGLRNTRFAEPTGLSTRNVSTARDLVTMLKAARQYTLIRQMSTTPKGDAYFRTPNYALSFFNTNPLVRNADWHIQLSKTGFTDAAGHCLVMVAEVGNRPMAMVLMGSLGKASRFADASRVRSWVETGKSAPLPIAAISYKQQRIQQLRQLALSRAN</sequence>
<keyword evidence="4" id="KW-0133">Cell shape</keyword>
<dbReference type="Proteomes" id="UP000549250">
    <property type="component" value="Unassembled WGS sequence"/>
</dbReference>
<evidence type="ECO:0000259" key="11">
    <source>
        <dbReference type="Pfam" id="PF00768"/>
    </source>
</evidence>
<accession>A0A839T7P9</accession>
<dbReference type="InterPro" id="IPR012338">
    <property type="entry name" value="Beta-lactam/transpept-like"/>
</dbReference>
<evidence type="ECO:0000256" key="6">
    <source>
        <dbReference type="ARBA" id="ARBA00023316"/>
    </source>
</evidence>
<evidence type="ECO:0000256" key="4">
    <source>
        <dbReference type="ARBA" id="ARBA00022960"/>
    </source>
</evidence>
<evidence type="ECO:0000256" key="5">
    <source>
        <dbReference type="ARBA" id="ARBA00022984"/>
    </source>
</evidence>
<evidence type="ECO:0000256" key="9">
    <source>
        <dbReference type="RuleBase" id="RU004016"/>
    </source>
</evidence>
<dbReference type="GO" id="GO:0008360">
    <property type="term" value="P:regulation of cell shape"/>
    <property type="evidence" value="ECO:0007669"/>
    <property type="project" value="UniProtKB-KW"/>
</dbReference>
<dbReference type="GO" id="GO:0006508">
    <property type="term" value="P:proteolysis"/>
    <property type="evidence" value="ECO:0007669"/>
    <property type="project" value="InterPro"/>
</dbReference>
<keyword evidence="2 10" id="KW-0732">Signal</keyword>
<dbReference type="GO" id="GO:0009252">
    <property type="term" value="P:peptidoglycan biosynthetic process"/>
    <property type="evidence" value="ECO:0007669"/>
    <property type="project" value="UniProtKB-KW"/>
</dbReference>
<dbReference type="RefSeq" id="WP_183167346.1">
    <property type="nucleotide sequence ID" value="NZ_JACHXI010000016.1"/>
</dbReference>
<feature type="active site" description="Proton acceptor" evidence="7">
    <location>
        <position position="73"/>
    </location>
</feature>
<dbReference type="PANTHER" id="PTHR21581">
    <property type="entry name" value="D-ALANYL-D-ALANINE CARBOXYPEPTIDASE"/>
    <property type="match status" value="1"/>
</dbReference>
<evidence type="ECO:0000256" key="10">
    <source>
        <dbReference type="SAM" id="SignalP"/>
    </source>
</evidence>
<dbReference type="SUPFAM" id="SSF56601">
    <property type="entry name" value="beta-lactamase/transpeptidase-like"/>
    <property type="match status" value="1"/>
</dbReference>
<dbReference type="PANTHER" id="PTHR21581:SF26">
    <property type="entry name" value="D-ALANYL-D-ALANINE ENDOPEPTIDASE"/>
    <property type="match status" value="1"/>
</dbReference>
<dbReference type="PRINTS" id="PR00725">
    <property type="entry name" value="DADACBPTASE1"/>
</dbReference>
<evidence type="ECO:0000313" key="12">
    <source>
        <dbReference type="EMBL" id="MBB3104486.1"/>
    </source>
</evidence>
<dbReference type="InterPro" id="IPR001967">
    <property type="entry name" value="Peptidase_S11_N"/>
</dbReference>
<evidence type="ECO:0000256" key="2">
    <source>
        <dbReference type="ARBA" id="ARBA00022729"/>
    </source>
</evidence>
<feature type="signal peptide" evidence="10">
    <location>
        <begin position="1"/>
        <end position="27"/>
    </location>
</feature>
<keyword evidence="5" id="KW-0573">Peptidoglycan synthesis</keyword>
<dbReference type="InterPro" id="IPR018044">
    <property type="entry name" value="Peptidase_S11"/>
</dbReference>
<feature type="binding site" evidence="8">
    <location>
        <position position="234"/>
    </location>
    <ligand>
        <name>substrate</name>
    </ligand>
</feature>
<evidence type="ECO:0000256" key="1">
    <source>
        <dbReference type="ARBA" id="ARBA00007164"/>
    </source>
</evidence>
<dbReference type="EMBL" id="JACHXI010000016">
    <property type="protein sequence ID" value="MBB3104486.1"/>
    <property type="molecule type" value="Genomic_DNA"/>
</dbReference>
<dbReference type="EC" id="3.4.21.-" evidence="12"/>
<gene>
    <name evidence="12" type="ORF">FHR87_002906</name>
</gene>
<reference evidence="12 13" key="1">
    <citation type="submission" date="2020-08" db="EMBL/GenBank/DDBJ databases">
        <title>Genomic Encyclopedia of Type Strains, Phase III (KMG-III): the genomes of soil and plant-associated and newly described type strains.</title>
        <authorList>
            <person name="Whitman W."/>
        </authorList>
    </citation>
    <scope>NUCLEOTIDE SEQUENCE [LARGE SCALE GENOMIC DNA]</scope>
    <source>
        <strain evidence="12 13">CECT 4462</strain>
    </source>
</reference>
<evidence type="ECO:0000256" key="7">
    <source>
        <dbReference type="PIRSR" id="PIRSR618044-1"/>
    </source>
</evidence>
<comment type="similarity">
    <text evidence="1 9">Belongs to the peptidase S11 family.</text>
</comment>
<keyword evidence="6" id="KW-0961">Cell wall biogenesis/degradation</keyword>
<dbReference type="Gene3D" id="3.40.710.10">
    <property type="entry name" value="DD-peptidase/beta-lactamase superfamily"/>
    <property type="match status" value="1"/>
</dbReference>
<name>A0A839T7P9_AZOMA</name>
<feature type="chain" id="PRO_5032937181" evidence="10">
    <location>
        <begin position="28"/>
        <end position="312"/>
    </location>
</feature>
<dbReference type="GO" id="GO:0009002">
    <property type="term" value="F:serine-type D-Ala-D-Ala carboxypeptidase activity"/>
    <property type="evidence" value="ECO:0007669"/>
    <property type="project" value="InterPro"/>
</dbReference>
<proteinExistence type="inferred from homology"/>
<organism evidence="12 13">
    <name type="scientific">Azomonas macrocytogenes</name>
    <name type="common">Azotobacter macrocytogenes</name>
    <dbReference type="NCBI Taxonomy" id="69962"/>
    <lineage>
        <taxon>Bacteria</taxon>
        <taxon>Pseudomonadati</taxon>
        <taxon>Pseudomonadota</taxon>
        <taxon>Gammaproteobacteria</taxon>
        <taxon>Pseudomonadales</taxon>
        <taxon>Pseudomonadaceae</taxon>
        <taxon>Azomonas</taxon>
    </lineage>
</organism>
<evidence type="ECO:0000256" key="3">
    <source>
        <dbReference type="ARBA" id="ARBA00022801"/>
    </source>
</evidence>
<evidence type="ECO:0000256" key="8">
    <source>
        <dbReference type="PIRSR" id="PIRSR618044-2"/>
    </source>
</evidence>
<evidence type="ECO:0000313" key="13">
    <source>
        <dbReference type="Proteomes" id="UP000549250"/>
    </source>
</evidence>
<keyword evidence="3 12" id="KW-0378">Hydrolase</keyword>
<feature type="active site" description="Acyl-ester intermediate" evidence="7">
    <location>
        <position position="70"/>
    </location>
</feature>
<protein>
    <submittedName>
        <fullName evidence="12">D-alanyl-D-alanine endopeptidase (Penicillin-binding protein 7)</fullName>
        <ecNumber evidence="12">3.4.21.-</ecNumber>
    </submittedName>
</protein>
<dbReference type="AlphaFoldDB" id="A0A839T7P9"/>
<feature type="domain" description="Peptidase S11 D-alanyl-D-alanine carboxypeptidase A N-terminal" evidence="11">
    <location>
        <begin position="35"/>
        <end position="263"/>
    </location>
</feature>
<dbReference type="GO" id="GO:0071555">
    <property type="term" value="P:cell wall organization"/>
    <property type="evidence" value="ECO:0007669"/>
    <property type="project" value="UniProtKB-KW"/>
</dbReference>